<dbReference type="AlphaFoldDB" id="A0A0F9LVI8"/>
<evidence type="ECO:0000256" key="1">
    <source>
        <dbReference type="SAM" id="MobiDB-lite"/>
    </source>
</evidence>
<organism evidence="2">
    <name type="scientific">marine sediment metagenome</name>
    <dbReference type="NCBI Taxonomy" id="412755"/>
    <lineage>
        <taxon>unclassified sequences</taxon>
        <taxon>metagenomes</taxon>
        <taxon>ecological metagenomes</taxon>
    </lineage>
</organism>
<evidence type="ECO:0000313" key="2">
    <source>
        <dbReference type="EMBL" id="KKM91116.1"/>
    </source>
</evidence>
<sequence length="68" mass="7795">MDCEHHFHEAPWVLTSDPPQAVDICCHCGEGKTRVLWPNARPPIPDDCGKFHPERPGHAFTMMERDDE</sequence>
<dbReference type="EMBL" id="LAZR01006580">
    <property type="protein sequence ID" value="KKM91116.1"/>
    <property type="molecule type" value="Genomic_DNA"/>
</dbReference>
<name>A0A0F9LVI8_9ZZZZ</name>
<proteinExistence type="predicted"/>
<accession>A0A0F9LVI8</accession>
<gene>
    <name evidence="2" type="ORF">LCGC14_1231900</name>
</gene>
<feature type="region of interest" description="Disordered" evidence="1">
    <location>
        <begin position="47"/>
        <end position="68"/>
    </location>
</feature>
<feature type="compositionally biased region" description="Basic and acidic residues" evidence="1">
    <location>
        <begin position="47"/>
        <end position="57"/>
    </location>
</feature>
<reference evidence="2" key="1">
    <citation type="journal article" date="2015" name="Nature">
        <title>Complex archaea that bridge the gap between prokaryotes and eukaryotes.</title>
        <authorList>
            <person name="Spang A."/>
            <person name="Saw J.H."/>
            <person name="Jorgensen S.L."/>
            <person name="Zaremba-Niedzwiedzka K."/>
            <person name="Martijn J."/>
            <person name="Lind A.E."/>
            <person name="van Eijk R."/>
            <person name="Schleper C."/>
            <person name="Guy L."/>
            <person name="Ettema T.J."/>
        </authorList>
    </citation>
    <scope>NUCLEOTIDE SEQUENCE</scope>
</reference>
<comment type="caution">
    <text evidence="2">The sequence shown here is derived from an EMBL/GenBank/DDBJ whole genome shotgun (WGS) entry which is preliminary data.</text>
</comment>
<protein>
    <submittedName>
        <fullName evidence="2">Uncharacterized protein</fullName>
    </submittedName>
</protein>